<dbReference type="Proteomes" id="UP000767238">
    <property type="component" value="Unassembled WGS sequence"/>
</dbReference>
<dbReference type="InterPro" id="IPR002401">
    <property type="entry name" value="Cyt_P450_E_grp-I"/>
</dbReference>
<comment type="caution">
    <text evidence="6">The sequence shown here is derived from an EMBL/GenBank/DDBJ whole genome shotgun (WGS) entry which is preliminary data.</text>
</comment>
<feature type="binding site" description="axial binding residue" evidence="4">
    <location>
        <position position="370"/>
    </location>
    <ligand>
        <name>heme</name>
        <dbReference type="ChEBI" id="CHEBI:30413"/>
    </ligand>
    <ligandPart>
        <name>Fe</name>
        <dbReference type="ChEBI" id="CHEBI:18248"/>
    </ligandPart>
</feature>
<evidence type="ECO:0000256" key="4">
    <source>
        <dbReference type="PIRSR" id="PIRSR602401-1"/>
    </source>
</evidence>
<accession>A0A9P8GGS8</accession>
<dbReference type="GO" id="GO:0004497">
    <property type="term" value="F:monooxygenase activity"/>
    <property type="evidence" value="ECO:0007669"/>
    <property type="project" value="UniProtKB-KW"/>
</dbReference>
<dbReference type="EMBL" id="JAHFYH010000043">
    <property type="protein sequence ID" value="KAH0219263.1"/>
    <property type="molecule type" value="Genomic_DNA"/>
</dbReference>
<dbReference type="InterPro" id="IPR017972">
    <property type="entry name" value="Cyt_P450_CS"/>
</dbReference>
<keyword evidence="2 4" id="KW-0479">Metal-binding</keyword>
<dbReference type="InterPro" id="IPR036396">
    <property type="entry name" value="Cyt_P450_sf"/>
</dbReference>
<keyword evidence="5" id="KW-0503">Monooxygenase</keyword>
<proteinExistence type="inferred from homology"/>
<evidence type="ECO:0008006" key="8">
    <source>
        <dbReference type="Google" id="ProtNLM"/>
    </source>
</evidence>
<dbReference type="AlphaFoldDB" id="A0A9P8GGS8"/>
<dbReference type="Gene3D" id="1.10.630.10">
    <property type="entry name" value="Cytochrome P450"/>
    <property type="match status" value="1"/>
</dbReference>
<reference evidence="6" key="1">
    <citation type="journal article" date="2021" name="J Fungi (Basel)">
        <title>Virulence traits and population genomics of the black yeast Aureobasidium melanogenum.</title>
        <authorList>
            <person name="Cernosa A."/>
            <person name="Sun X."/>
            <person name="Gostincar C."/>
            <person name="Fang C."/>
            <person name="Gunde-Cimerman N."/>
            <person name="Song Z."/>
        </authorList>
    </citation>
    <scope>NUCLEOTIDE SEQUENCE</scope>
    <source>
        <strain evidence="6">EXF-8016</strain>
    </source>
</reference>
<dbReference type="PANTHER" id="PTHR24305:SF234">
    <property type="entry name" value="CYTOCHROME P450"/>
    <property type="match status" value="1"/>
</dbReference>
<dbReference type="CDD" id="cd11062">
    <property type="entry name" value="CYP58-like"/>
    <property type="match status" value="1"/>
</dbReference>
<evidence type="ECO:0000256" key="1">
    <source>
        <dbReference type="ARBA" id="ARBA00001971"/>
    </source>
</evidence>
<dbReference type="OrthoDB" id="3945418at2759"/>
<keyword evidence="4 5" id="KW-0349">Heme</keyword>
<feature type="non-terminal residue" evidence="6">
    <location>
        <position position="428"/>
    </location>
</feature>
<dbReference type="InterPro" id="IPR001128">
    <property type="entry name" value="Cyt_P450"/>
</dbReference>
<comment type="cofactor">
    <cofactor evidence="1 4">
        <name>heme</name>
        <dbReference type="ChEBI" id="CHEBI:30413"/>
    </cofactor>
</comment>
<evidence type="ECO:0000256" key="2">
    <source>
        <dbReference type="ARBA" id="ARBA00022723"/>
    </source>
</evidence>
<dbReference type="GO" id="GO:0020037">
    <property type="term" value="F:heme binding"/>
    <property type="evidence" value="ECO:0007669"/>
    <property type="project" value="InterPro"/>
</dbReference>
<dbReference type="PROSITE" id="PS00086">
    <property type="entry name" value="CYTOCHROME_P450"/>
    <property type="match status" value="1"/>
</dbReference>
<dbReference type="SUPFAM" id="SSF48264">
    <property type="entry name" value="Cytochrome P450"/>
    <property type="match status" value="1"/>
</dbReference>
<evidence type="ECO:0000313" key="7">
    <source>
        <dbReference type="Proteomes" id="UP000767238"/>
    </source>
</evidence>
<dbReference type="GO" id="GO:0016705">
    <property type="term" value="F:oxidoreductase activity, acting on paired donors, with incorporation or reduction of molecular oxygen"/>
    <property type="evidence" value="ECO:0007669"/>
    <property type="project" value="InterPro"/>
</dbReference>
<comment type="similarity">
    <text evidence="5">Belongs to the cytochrome P450 family.</text>
</comment>
<dbReference type="Pfam" id="PF00067">
    <property type="entry name" value="p450"/>
    <property type="match status" value="1"/>
</dbReference>
<name>A0A9P8GGS8_AURME</name>
<organism evidence="6 7">
    <name type="scientific">Aureobasidium melanogenum</name>
    <name type="common">Aureobasidium pullulans var. melanogenum</name>
    <dbReference type="NCBI Taxonomy" id="46634"/>
    <lineage>
        <taxon>Eukaryota</taxon>
        <taxon>Fungi</taxon>
        <taxon>Dikarya</taxon>
        <taxon>Ascomycota</taxon>
        <taxon>Pezizomycotina</taxon>
        <taxon>Dothideomycetes</taxon>
        <taxon>Dothideomycetidae</taxon>
        <taxon>Dothideales</taxon>
        <taxon>Saccotheciaceae</taxon>
        <taxon>Aureobasidium</taxon>
    </lineage>
</organism>
<protein>
    <recommendedName>
        <fullName evidence="8">Cytochrome P450</fullName>
    </recommendedName>
</protein>
<dbReference type="InterPro" id="IPR050121">
    <property type="entry name" value="Cytochrome_P450_monoxygenase"/>
</dbReference>
<reference evidence="6" key="2">
    <citation type="submission" date="2021-08" db="EMBL/GenBank/DDBJ databases">
        <authorList>
            <person name="Gostincar C."/>
            <person name="Sun X."/>
            <person name="Song Z."/>
            <person name="Gunde-Cimerman N."/>
        </authorList>
    </citation>
    <scope>NUCLEOTIDE SEQUENCE</scope>
    <source>
        <strain evidence="6">EXF-8016</strain>
    </source>
</reference>
<evidence type="ECO:0000256" key="5">
    <source>
        <dbReference type="RuleBase" id="RU000461"/>
    </source>
</evidence>
<sequence>MAQSFESIQTRIFNRNKGFTKDPATYSVGVSNAMTMTIPIEEHRAKRQVLDPCFSKRWVNMMERFIQEELSRVFEKIDDCQRRGAVVPVHEFFYCYTADIVSELLFGKSLGMISALNFTERVRDMQFFTGGVWIALHFPILRMLVTNGPRWLAAKLSATYVKMITYFEELAKQAMARYDQKAARDKTPHDETIFHRMLTNNLARRSLDPKIAPLKFADLADESAMILNGGTEPPANQMAYATYFFLNYAEVRRKVLEELDSLQPDDSGRLVLSKVENLQYFTAFVKESLRTATLIPGRLPRRVPKGGLYVPAIDDTIPEGYAVGVSHDLIHKSPEIFEEPFQFRPERWMGEDGKKLMHWLVAFSWGRTDCIGKNLAYAEMHLMLANLFYRYELEMLPGTHEAMKWEDRVIMHPHDFLHVKVKRRQTEI</sequence>
<evidence type="ECO:0000256" key="3">
    <source>
        <dbReference type="ARBA" id="ARBA00023004"/>
    </source>
</evidence>
<keyword evidence="3 4" id="KW-0408">Iron</keyword>
<dbReference type="PRINTS" id="PR00463">
    <property type="entry name" value="EP450I"/>
</dbReference>
<keyword evidence="5" id="KW-0560">Oxidoreductase</keyword>
<evidence type="ECO:0000313" key="6">
    <source>
        <dbReference type="EMBL" id="KAH0219263.1"/>
    </source>
</evidence>
<dbReference type="PANTHER" id="PTHR24305">
    <property type="entry name" value="CYTOCHROME P450"/>
    <property type="match status" value="1"/>
</dbReference>
<gene>
    <name evidence="6" type="ORF">KCV03_g6094</name>
</gene>
<dbReference type="GO" id="GO:0005506">
    <property type="term" value="F:iron ion binding"/>
    <property type="evidence" value="ECO:0007669"/>
    <property type="project" value="InterPro"/>
</dbReference>